<organism evidence="7 8">
    <name type="scientific">Peromyscus maniculatus bairdii</name>
    <name type="common">Prairie deer mouse</name>
    <dbReference type="NCBI Taxonomy" id="230844"/>
    <lineage>
        <taxon>Eukaryota</taxon>
        <taxon>Metazoa</taxon>
        <taxon>Chordata</taxon>
        <taxon>Craniata</taxon>
        <taxon>Vertebrata</taxon>
        <taxon>Euteleostomi</taxon>
        <taxon>Mammalia</taxon>
        <taxon>Eutheria</taxon>
        <taxon>Euarchontoglires</taxon>
        <taxon>Glires</taxon>
        <taxon>Rodentia</taxon>
        <taxon>Myomorpha</taxon>
        <taxon>Muroidea</taxon>
        <taxon>Cricetidae</taxon>
        <taxon>Neotominae</taxon>
        <taxon>Peromyscus</taxon>
    </lineage>
</organism>
<accession>A0A8C8W4B2</accession>
<reference evidence="7" key="3">
    <citation type="submission" date="2025-09" db="UniProtKB">
        <authorList>
            <consortium name="Ensembl"/>
        </authorList>
    </citation>
    <scope>IDENTIFICATION</scope>
</reference>
<reference evidence="7 8" key="1">
    <citation type="submission" date="2018-10" db="EMBL/GenBank/DDBJ databases">
        <title>Improved assembly of the deer mouse Peromyscus maniculatus genome.</title>
        <authorList>
            <person name="Lassance J.-M."/>
            <person name="Hoekstra H.E."/>
        </authorList>
    </citation>
    <scope>NUCLEOTIDE SEQUENCE [LARGE SCALE GENOMIC DNA]</scope>
</reference>
<protein>
    <recommendedName>
        <fullName evidence="4">Dynein axonemal assembly factor 8</fullName>
    </recommendedName>
    <alternativeName>
        <fullName evidence="5">Dynein axonemal-associated protein 1</fullName>
    </alternativeName>
</protein>
<comment type="subcellular location">
    <subcellularLocation>
        <location evidence="3">Dynein axonemal particle</location>
    </subcellularLocation>
</comment>
<dbReference type="Proteomes" id="UP000694547">
    <property type="component" value="Chromosome 8"/>
</dbReference>
<dbReference type="PANTHER" id="PTHR35977">
    <property type="entry name" value="CHROMOSOME 16 OPEN READING FRAME 71"/>
    <property type="match status" value="1"/>
</dbReference>
<evidence type="ECO:0000313" key="8">
    <source>
        <dbReference type="Proteomes" id="UP000694547"/>
    </source>
</evidence>
<feature type="region of interest" description="Disordered" evidence="6">
    <location>
        <begin position="432"/>
        <end position="464"/>
    </location>
</feature>
<evidence type="ECO:0000256" key="5">
    <source>
        <dbReference type="ARBA" id="ARBA00030565"/>
    </source>
</evidence>
<feature type="region of interest" description="Disordered" evidence="6">
    <location>
        <begin position="120"/>
        <end position="141"/>
    </location>
</feature>
<dbReference type="InterPro" id="IPR031531">
    <property type="entry name" value="DNAAF8"/>
</dbReference>
<dbReference type="GeneTree" id="ENSGT00390000015381"/>
<dbReference type="GO" id="GO:0070840">
    <property type="term" value="F:dynein complex binding"/>
    <property type="evidence" value="ECO:0007669"/>
    <property type="project" value="InterPro"/>
</dbReference>
<name>A0A8C8W4B2_PERMB</name>
<feature type="region of interest" description="Disordered" evidence="6">
    <location>
        <begin position="164"/>
        <end position="184"/>
    </location>
</feature>
<feature type="compositionally biased region" description="Basic and acidic residues" evidence="6">
    <location>
        <begin position="338"/>
        <end position="354"/>
    </location>
</feature>
<reference evidence="7" key="2">
    <citation type="submission" date="2025-08" db="UniProtKB">
        <authorList>
            <consortium name="Ensembl"/>
        </authorList>
    </citation>
    <scope>IDENTIFICATION</scope>
</reference>
<dbReference type="AlphaFoldDB" id="A0A8C8W4B2"/>
<evidence type="ECO:0000256" key="2">
    <source>
        <dbReference type="ARBA" id="ARBA00024177"/>
    </source>
</evidence>
<evidence type="ECO:0000256" key="3">
    <source>
        <dbReference type="ARBA" id="ARBA00024190"/>
    </source>
</evidence>
<keyword evidence="8" id="KW-1185">Reference proteome</keyword>
<sequence>MTSKDKDMVSLPVSPWDAILKAAKDQLPSLDSDSSPSDCEEEEPFIFQRNQPVLIPDLAEELAEDPFGIESGTWIAVGRSSSPEVCGTHPPSDLHLIVHSVCVCVCPLLIPERLAIEPRSGQKVRQEDLAPQERGGPGWSHQSCVKISPVLVKAEEDPPWLEGNLRSLSYPKGPQSPPWTSQGEEATFPLEGKLKIEPTSTDFRNSTKLQALRRERKRMIEKDILQKVTQTAQNPACGDQGQAAESGPRPEASSEQPREGCPVLSLQQLEDWDLDYILQSLPGRQDSQGDSAPRTAWWLAERYQNQGLTFSTEDTILEQLALLCATQSRVCNHTWKVPVDKPQDPEEQEARSRWDSPPPTPTASRRLKTEPPTIFLDLRQTEPSEPQARQSRERYKVMSGLQVAGVRLVFLCHRDCTGKSQLLQQLRAFRKGAVPSHRSTSDSPRGQKAQAPEDTGSHTRRKKHIKLWAGKQKALDLGDPLGTQPAREVLLPATGQLYSTQVKDLKSRSGGRFPSTQPWCSLYSQPLEAETLALDPTQPI</sequence>
<proteinExistence type="predicted"/>
<evidence type="ECO:0000313" key="7">
    <source>
        <dbReference type="Ensembl" id="ENSPEMP00000035512.1"/>
    </source>
</evidence>
<dbReference type="Ensembl" id="ENSPEMT00000039422.1">
    <property type="protein sequence ID" value="ENSPEMP00000035512.1"/>
    <property type="gene ID" value="ENSPEMG00000022108.2"/>
</dbReference>
<dbReference type="Pfam" id="PF15773">
    <property type="entry name" value="DAAP1"/>
    <property type="match status" value="2"/>
</dbReference>
<dbReference type="GO" id="GO:0120293">
    <property type="term" value="C:dynein axonemal particle"/>
    <property type="evidence" value="ECO:0007669"/>
    <property type="project" value="UniProtKB-SubCell"/>
</dbReference>
<feature type="region of interest" description="Disordered" evidence="6">
    <location>
        <begin position="230"/>
        <end position="261"/>
    </location>
</feature>
<feature type="region of interest" description="Disordered" evidence="6">
    <location>
        <begin position="337"/>
        <end position="374"/>
    </location>
</feature>
<evidence type="ECO:0000256" key="1">
    <source>
        <dbReference type="ARBA" id="ARBA00022490"/>
    </source>
</evidence>
<keyword evidence="1" id="KW-0963">Cytoplasm</keyword>
<evidence type="ECO:0000256" key="6">
    <source>
        <dbReference type="SAM" id="MobiDB-lite"/>
    </source>
</evidence>
<dbReference type="PANTHER" id="PTHR35977:SF1">
    <property type="entry name" value="DYNEIN AXONEMAL ASSEMBLY FACTOR 8"/>
    <property type="match status" value="1"/>
</dbReference>
<comment type="function">
    <text evidence="2">In cyliated cells, dynein axonemal particle-specific protein required for deployment of ODA to the axoneme. Interacts with outer dynein arm (ODA) subunits.</text>
</comment>
<evidence type="ECO:0000256" key="4">
    <source>
        <dbReference type="ARBA" id="ARBA00024428"/>
    </source>
</evidence>